<dbReference type="InterPro" id="IPR052762">
    <property type="entry name" value="PCW_deacetylase/CE"/>
</dbReference>
<dbReference type="Pfam" id="PF17996">
    <property type="entry name" value="CE2_N"/>
    <property type="match status" value="1"/>
</dbReference>
<dbReference type="InterPro" id="IPR013830">
    <property type="entry name" value="SGNH_hydro"/>
</dbReference>
<keyword evidence="4" id="KW-0378">Hydrolase</keyword>
<dbReference type="Proteomes" id="UP001326715">
    <property type="component" value="Chromosome"/>
</dbReference>
<keyword evidence="1" id="KW-0732">Signal</keyword>
<keyword evidence="7" id="KW-1185">Reference proteome</keyword>
<gene>
    <name evidence="4" type="ORF">SAMN05661012_01134</name>
    <name evidence="5" type="ORF">SR876_05705</name>
</gene>
<feature type="signal peptide" evidence="1">
    <location>
        <begin position="1"/>
        <end position="21"/>
    </location>
</feature>
<feature type="domain" description="Carbohydrate esterase 2 N-terminal" evidence="3">
    <location>
        <begin position="35"/>
        <end position="139"/>
    </location>
</feature>
<dbReference type="InterPro" id="IPR037461">
    <property type="entry name" value="CtCE2-like_dom"/>
</dbReference>
<dbReference type="EC" id="3.1.-.-" evidence="5"/>
<feature type="chain" id="PRO_5012814690" evidence="1">
    <location>
        <begin position="22"/>
        <end position="358"/>
    </location>
</feature>
<reference evidence="5 7" key="2">
    <citation type="submission" date="2023-11" db="EMBL/GenBank/DDBJ databases">
        <title>MicrobeMod: A computational toolkit for identifying prokaryotic methylation and restriction-modification with nanopore sequencing.</title>
        <authorList>
            <person name="Crits-Christoph A."/>
            <person name="Kang S.C."/>
            <person name="Lee H."/>
            <person name="Ostrov N."/>
        </authorList>
    </citation>
    <scope>NUCLEOTIDE SEQUENCE [LARGE SCALE GENOMIC DNA]</scope>
    <source>
        <strain evidence="5 7">ATCC 23090</strain>
    </source>
</reference>
<dbReference type="OrthoDB" id="9801375at2"/>
<dbReference type="AlphaFoldDB" id="A0A1K1NB93"/>
<evidence type="ECO:0000313" key="7">
    <source>
        <dbReference type="Proteomes" id="UP001326715"/>
    </source>
</evidence>
<dbReference type="STRING" id="1004.SAMN05661012_01134"/>
<evidence type="ECO:0000259" key="2">
    <source>
        <dbReference type="Pfam" id="PF13472"/>
    </source>
</evidence>
<evidence type="ECO:0000313" key="4">
    <source>
        <dbReference type="EMBL" id="SFW32545.1"/>
    </source>
</evidence>
<feature type="domain" description="SGNH hydrolase-type esterase" evidence="2">
    <location>
        <begin position="148"/>
        <end position="316"/>
    </location>
</feature>
<sequence length="358" mass="40324">MKKRLCLLLTCVIMIHLHTQAQNLIIKSNDPHIHYMGRVVQTDNSAQLSWSATTVSINFKGTGVKVKLKDERGENFYNVVIDGKVISKIQPDSTVHTYTLVSGLKNGHHKLELFKRTEWAMGKTWLYNFEVDGSLLPAPVTKKRKIEFYGNSITCGYAVEDSSGKDRGSAPYENSYISYASLTARHFNAEYHLVAKSGIGVLISWFPLIMPEMYDRVDATDAASKWDFSTYTPDLVVINLFQNDSWLVMRPEHEQFKAKFGEKAPDAKAIVAAYSELVKKIRAKHPKAEIICALGNMDATRKGSAWPGYIKEAVAGLHDAKIRTCFFPYKDTPGHPNAKEQEAMANQLIAYISKNIKW</sequence>
<dbReference type="Gene3D" id="3.40.50.1110">
    <property type="entry name" value="SGNH hydrolase"/>
    <property type="match status" value="1"/>
</dbReference>
<dbReference type="GO" id="GO:0052689">
    <property type="term" value="F:carboxylic ester hydrolase activity"/>
    <property type="evidence" value="ECO:0007669"/>
    <property type="project" value="InterPro"/>
</dbReference>
<organism evidence="4 6">
    <name type="scientific">Chitinophaga sancti</name>
    <dbReference type="NCBI Taxonomy" id="1004"/>
    <lineage>
        <taxon>Bacteria</taxon>
        <taxon>Pseudomonadati</taxon>
        <taxon>Bacteroidota</taxon>
        <taxon>Chitinophagia</taxon>
        <taxon>Chitinophagales</taxon>
        <taxon>Chitinophagaceae</taxon>
        <taxon>Chitinophaga</taxon>
    </lineage>
</organism>
<dbReference type="Proteomes" id="UP000183788">
    <property type="component" value="Unassembled WGS sequence"/>
</dbReference>
<dbReference type="CDD" id="cd01831">
    <property type="entry name" value="Endoglucanase_E_like"/>
    <property type="match status" value="1"/>
</dbReference>
<dbReference type="Gene3D" id="2.60.120.260">
    <property type="entry name" value="Galactose-binding domain-like"/>
    <property type="match status" value="1"/>
</dbReference>
<evidence type="ECO:0000313" key="5">
    <source>
        <dbReference type="EMBL" id="WQG90983.1"/>
    </source>
</evidence>
<protein>
    <submittedName>
        <fullName evidence="4">GDSL-like Lipase/Acylhydrolase family protein</fullName>
    </submittedName>
    <submittedName>
        <fullName evidence="5">SGNH/GDSL hydrolase family protein</fullName>
        <ecNumber evidence="5">3.1.-.-</ecNumber>
    </submittedName>
</protein>
<dbReference type="PANTHER" id="PTHR37834">
    <property type="entry name" value="GDSL-LIKE LIPASE/ACYLHYDROLASE DOMAIN PROTEIN (AFU_ORTHOLOGUE AFUA_2G00620)"/>
    <property type="match status" value="1"/>
</dbReference>
<dbReference type="EMBL" id="FPIZ01000003">
    <property type="protein sequence ID" value="SFW32545.1"/>
    <property type="molecule type" value="Genomic_DNA"/>
</dbReference>
<reference evidence="4 6" key="1">
    <citation type="submission" date="2016-11" db="EMBL/GenBank/DDBJ databases">
        <authorList>
            <person name="Jaros S."/>
            <person name="Januszkiewicz K."/>
            <person name="Wedrychowicz H."/>
        </authorList>
    </citation>
    <scope>NUCLEOTIDE SEQUENCE [LARGE SCALE GENOMIC DNA]</scope>
    <source>
        <strain evidence="4 6">DSM 784</strain>
    </source>
</reference>
<dbReference type="SUPFAM" id="SSF52266">
    <property type="entry name" value="SGNH hydrolase"/>
    <property type="match status" value="1"/>
</dbReference>
<name>A0A1K1NB93_9BACT</name>
<dbReference type="Pfam" id="PF13472">
    <property type="entry name" value="Lipase_GDSL_2"/>
    <property type="match status" value="1"/>
</dbReference>
<proteinExistence type="predicted"/>
<dbReference type="RefSeq" id="WP_072357649.1">
    <property type="nucleotide sequence ID" value="NZ_CP139972.1"/>
</dbReference>
<accession>A0A1K1NB93</accession>
<evidence type="ECO:0000313" key="6">
    <source>
        <dbReference type="Proteomes" id="UP000183788"/>
    </source>
</evidence>
<dbReference type="PANTHER" id="PTHR37834:SF2">
    <property type="entry name" value="ESTERASE, SGNH HYDROLASE-TYPE"/>
    <property type="match status" value="1"/>
</dbReference>
<dbReference type="InterPro" id="IPR036514">
    <property type="entry name" value="SGNH_hydro_sf"/>
</dbReference>
<evidence type="ECO:0000256" key="1">
    <source>
        <dbReference type="SAM" id="SignalP"/>
    </source>
</evidence>
<evidence type="ECO:0000259" key="3">
    <source>
        <dbReference type="Pfam" id="PF17996"/>
    </source>
</evidence>
<dbReference type="InterPro" id="IPR040794">
    <property type="entry name" value="CE2_N"/>
</dbReference>
<dbReference type="EMBL" id="CP140154">
    <property type="protein sequence ID" value="WQG90983.1"/>
    <property type="molecule type" value="Genomic_DNA"/>
</dbReference>